<name>F0WKR4_9STRA</name>
<accession>F0WKR4</accession>
<protein>
    <submittedName>
        <fullName evidence="1">AlNc14C136G7104 protein</fullName>
    </submittedName>
</protein>
<organism evidence="1">
    <name type="scientific">Albugo laibachii Nc14</name>
    <dbReference type="NCBI Taxonomy" id="890382"/>
    <lineage>
        <taxon>Eukaryota</taxon>
        <taxon>Sar</taxon>
        <taxon>Stramenopiles</taxon>
        <taxon>Oomycota</taxon>
        <taxon>Peronosporomycetes</taxon>
        <taxon>Albuginales</taxon>
        <taxon>Albuginaceae</taxon>
        <taxon>Albugo</taxon>
    </lineage>
</organism>
<evidence type="ECO:0000313" key="1">
    <source>
        <dbReference type="EMBL" id="CCA21871.1"/>
    </source>
</evidence>
<proteinExistence type="predicted"/>
<gene>
    <name evidence="1" type="primary">AlNc14C136G7104</name>
    <name evidence="1" type="ORF">ALNC14_080140</name>
</gene>
<dbReference type="AlphaFoldDB" id="F0WKR4"/>
<dbReference type="HOGENOM" id="CLU_2872293_0_0_1"/>
<sequence>MPKTYFISYRSLYASDDTTEMVDNVLPYGQASSSHKSKDAVLSKSQMLENSGRLLALHSLNDIL</sequence>
<dbReference type="EMBL" id="FR824181">
    <property type="protein sequence ID" value="CCA21871.1"/>
    <property type="molecule type" value="Genomic_DNA"/>
</dbReference>
<reference evidence="1" key="2">
    <citation type="submission" date="2011-02" db="EMBL/GenBank/DDBJ databases">
        <authorList>
            <person name="MacLean D."/>
        </authorList>
    </citation>
    <scope>NUCLEOTIDE SEQUENCE</scope>
</reference>
<reference evidence="1" key="1">
    <citation type="journal article" date="2011" name="PLoS Biol.">
        <title>Gene gain and loss during evolution of obligate parasitism in the white rust pathogen of Arabidopsis thaliana.</title>
        <authorList>
            <person name="Kemen E."/>
            <person name="Gardiner A."/>
            <person name="Schultz-Larsen T."/>
            <person name="Kemen A.C."/>
            <person name="Balmuth A.L."/>
            <person name="Robert-Seilaniantz A."/>
            <person name="Bailey K."/>
            <person name="Holub E."/>
            <person name="Studholme D.J."/>
            <person name="Maclean D."/>
            <person name="Jones J.D."/>
        </authorList>
    </citation>
    <scope>NUCLEOTIDE SEQUENCE</scope>
</reference>